<feature type="region of interest" description="Disordered" evidence="2">
    <location>
        <begin position="405"/>
        <end position="430"/>
    </location>
</feature>
<feature type="region of interest" description="Disordered" evidence="2">
    <location>
        <begin position="1"/>
        <end position="145"/>
    </location>
</feature>
<evidence type="ECO:0000313" key="3">
    <source>
        <dbReference type="EMBL" id="EFJ38248.1"/>
    </source>
</evidence>
<dbReference type="GO" id="GO:0005737">
    <property type="term" value="C:cytoplasm"/>
    <property type="evidence" value="ECO:0000318"/>
    <property type="project" value="GO_Central"/>
</dbReference>
<organism evidence="4">
    <name type="scientific">Selaginella moellendorffii</name>
    <name type="common">Spikemoss</name>
    <dbReference type="NCBI Taxonomy" id="88036"/>
    <lineage>
        <taxon>Eukaryota</taxon>
        <taxon>Viridiplantae</taxon>
        <taxon>Streptophyta</taxon>
        <taxon>Embryophyta</taxon>
        <taxon>Tracheophyta</taxon>
        <taxon>Lycopodiopsida</taxon>
        <taxon>Selaginellales</taxon>
        <taxon>Selaginellaceae</taxon>
        <taxon>Selaginella</taxon>
    </lineage>
</organism>
<feature type="compositionally biased region" description="Polar residues" evidence="2">
    <location>
        <begin position="200"/>
        <end position="212"/>
    </location>
</feature>
<comment type="similarity">
    <text evidence="1">Belongs to the QWRF family.</text>
</comment>
<dbReference type="InParanoid" id="D8QPA5"/>
<feature type="compositionally biased region" description="Basic and acidic residues" evidence="2">
    <location>
        <begin position="180"/>
        <end position="192"/>
    </location>
</feature>
<dbReference type="GO" id="GO:0008017">
    <property type="term" value="F:microtubule binding"/>
    <property type="evidence" value="ECO:0000318"/>
    <property type="project" value="GO_Central"/>
</dbReference>
<dbReference type="Pfam" id="PF04484">
    <property type="entry name" value="QWRF"/>
    <property type="match status" value="1"/>
</dbReference>
<dbReference type="GO" id="GO:0005880">
    <property type="term" value="C:nuclear microtubule"/>
    <property type="evidence" value="ECO:0000318"/>
    <property type="project" value="GO_Central"/>
</dbReference>
<evidence type="ECO:0000256" key="2">
    <source>
        <dbReference type="SAM" id="MobiDB-lite"/>
    </source>
</evidence>
<feature type="compositionally biased region" description="Low complexity" evidence="2">
    <location>
        <begin position="107"/>
        <end position="127"/>
    </location>
</feature>
<dbReference type="PANTHER" id="PTHR31807:SF37">
    <property type="entry name" value="HAUS AUGMIN-LIKE COMPLEX SUBUNIT 8"/>
    <property type="match status" value="1"/>
</dbReference>
<dbReference type="InterPro" id="IPR007573">
    <property type="entry name" value="QWRF"/>
</dbReference>
<reference evidence="3 4" key="1">
    <citation type="journal article" date="2011" name="Science">
        <title>The Selaginella genome identifies genetic changes associated with the evolution of vascular plants.</title>
        <authorList>
            <person name="Banks J.A."/>
            <person name="Nishiyama T."/>
            <person name="Hasebe M."/>
            <person name="Bowman J.L."/>
            <person name="Gribskov M."/>
            <person name="dePamphilis C."/>
            <person name="Albert V.A."/>
            <person name="Aono N."/>
            <person name="Aoyama T."/>
            <person name="Ambrose B.A."/>
            <person name="Ashton N.W."/>
            <person name="Axtell M.J."/>
            <person name="Barker E."/>
            <person name="Barker M.S."/>
            <person name="Bennetzen J.L."/>
            <person name="Bonawitz N.D."/>
            <person name="Chapple C."/>
            <person name="Cheng C."/>
            <person name="Correa L.G."/>
            <person name="Dacre M."/>
            <person name="DeBarry J."/>
            <person name="Dreyer I."/>
            <person name="Elias M."/>
            <person name="Engstrom E.M."/>
            <person name="Estelle M."/>
            <person name="Feng L."/>
            <person name="Finet C."/>
            <person name="Floyd S.K."/>
            <person name="Frommer W.B."/>
            <person name="Fujita T."/>
            <person name="Gramzow L."/>
            <person name="Gutensohn M."/>
            <person name="Harholt J."/>
            <person name="Hattori M."/>
            <person name="Heyl A."/>
            <person name="Hirai T."/>
            <person name="Hiwatashi Y."/>
            <person name="Ishikawa M."/>
            <person name="Iwata M."/>
            <person name="Karol K.G."/>
            <person name="Koehler B."/>
            <person name="Kolukisaoglu U."/>
            <person name="Kubo M."/>
            <person name="Kurata T."/>
            <person name="Lalonde S."/>
            <person name="Li K."/>
            <person name="Li Y."/>
            <person name="Litt A."/>
            <person name="Lyons E."/>
            <person name="Manning G."/>
            <person name="Maruyama T."/>
            <person name="Michael T.P."/>
            <person name="Mikami K."/>
            <person name="Miyazaki S."/>
            <person name="Morinaga S."/>
            <person name="Murata T."/>
            <person name="Mueller-Roeber B."/>
            <person name="Nelson D.R."/>
            <person name="Obara M."/>
            <person name="Oguri Y."/>
            <person name="Olmstead R.G."/>
            <person name="Onodera N."/>
            <person name="Petersen B.L."/>
            <person name="Pils B."/>
            <person name="Prigge M."/>
            <person name="Rensing S.A."/>
            <person name="Riano-Pachon D.M."/>
            <person name="Roberts A.W."/>
            <person name="Sato Y."/>
            <person name="Scheller H.V."/>
            <person name="Schulz B."/>
            <person name="Schulz C."/>
            <person name="Shakirov E.V."/>
            <person name="Shibagaki N."/>
            <person name="Shinohara N."/>
            <person name="Shippen D.E."/>
            <person name="Soerensen I."/>
            <person name="Sotooka R."/>
            <person name="Sugimoto N."/>
            <person name="Sugita M."/>
            <person name="Sumikawa N."/>
            <person name="Tanurdzic M."/>
            <person name="Theissen G."/>
            <person name="Ulvskov P."/>
            <person name="Wakazuki S."/>
            <person name="Weng J.K."/>
            <person name="Willats W.W."/>
            <person name="Wipf D."/>
            <person name="Wolf P.G."/>
            <person name="Yang L."/>
            <person name="Zimmer A.D."/>
            <person name="Zhu Q."/>
            <person name="Mitros T."/>
            <person name="Hellsten U."/>
            <person name="Loque D."/>
            <person name="Otillar R."/>
            <person name="Salamov A."/>
            <person name="Schmutz J."/>
            <person name="Shapiro H."/>
            <person name="Lindquist E."/>
            <person name="Lucas S."/>
            <person name="Rokhsar D."/>
            <person name="Grigoriev I.V."/>
        </authorList>
    </citation>
    <scope>NUCLEOTIDE SEQUENCE [LARGE SCALE GENOMIC DNA]</scope>
</reference>
<evidence type="ECO:0000313" key="4">
    <source>
        <dbReference type="Proteomes" id="UP000001514"/>
    </source>
</evidence>
<sequence>MVAALSSSSPATATATATATGGVPQQRGDSIPALADKGSSGNGEILRKQHRSREITSRYKSTTPTSIPTPTPTTPARRFPSPLIGRSSNGPEGPKRAVSAERKRPDSPASSSSTTSGSSGRPGTPRTVPRVSSGPGNADALRSAQRLWPSTHALSASLQLDHTLRPAENGIRRSLSSDKAPSDRKGTPERKRTPVRRPTTDQAENARPQDNSGVHRWSAGNSPKALSRSVDLSSDKDKGGKMTGLVVQGRAMNGTTRPVKRTPPIRSLTRSINDGPLPDSPQSVSRHMLSESRGRPKRDLESGGGRDMAQHQQQVDESVRQLPDETELASLESQPSLDNLSDCESLSSSGSGATTVTSSGSVKRTTARSRRLSQGDIVGCSLTDQDFSTLGGKNVRRLKSLSVSTASQSTAMSPSRLSAQQPPSPSRMLVSSPFRSIPSPTRTRIPSFQLPPSGHSSRASSISSLLHFPMDMRKGKKAMSQQEEAQYLRILHNRWLQWCFVNARAEAAKNAQRAIAERSIYNAWLQTSELRKSVAMKRIKLQQARQARKLQAILSSQADICIPPKGPHLESWAALHAEHSAALSGAMEALEAAVLRVPVTAGARADVQAIRDALCCTVDVMGSLGSAVVNLMPKTEKMDGLISGLAEVAKQEKATLEECGALLDRLAALEKDSKDLGFMAMALSLARAWESSILPRRLLPAGYRHKKLIFVASSGPLYILDFGRYKKRELESVPNSYLRWIVTQSPHRKRAYWAPLAQAVLDKRKALEASKYPPLVDHIGVFTEDQLDHMCRCGLVKRECEQRKELRRYSLFPPGRMEVERVVVAVDVRHLIGQARSYGCALESLVRRILAMVSNSNTMWAFTFLDSLASGASTSVLGRAGTAPFASARNERSIKAFRDCVDKLLVGDAQEDHAAAAPRHAWAFHIANALLPLLTAYSWDPLLLDDNGDRGKSMLLPITRPSLLLVLSTAPSRQELHAFLSSSSDTAGLPEEERRIASLHKLLEKKNVHALWFQPPGEAATLMDLLQAVKSSSSSSWGFSSVDTFLVATLVMPHRLLLPVLLLPLVFPRTTQRHLTPPAKLRVRISDKHRFVCDVGITSLGESTSLDEHGCSKIRLALTAVLPRSDRTVASAQQHRVVETYVVYQHRQRSGVGKELTGSARRELLQRLEHLPEELVCRQQHELSLILLFLARQVAVALVDMEVTQGGTTRQLKGFLEPLSISSATLRIVTGQDALTSVRVSNASDDAKQPCTRLLSGSWNEAWSWCMKLLLQNARMDWMDPVFKESMYPGVFKAWKRQRWQESTSGQVVAAPDTGPGDCKHQEQDDNDPAMDVSQDMAESYTSSLAERLEGCISAGNFDAGKLVRDTAAAVQACRAPPETIHNLLLLAPKELSFKYAEGGSSHSMDHKLNEYTLQIQLRLEMLAAGQAPGMEAEFTEQVCELLYDIQFSLGGDIFTEEAPLVKFADRVVRSSYEKVPRVVDDIYTRMEFLGYDSAEPNAVEEMPLAAVPLAFSEEVVRSGSDVTKAQMDVERARRLSHFSGFQQKRKFVKKARLAATPSHKATVDSVLETPHIQLCSSRPKGPSVLPRRSIFP</sequence>
<name>D8QPA5_SELML</name>
<dbReference type="GO" id="GO:0051225">
    <property type="term" value="P:spindle assembly"/>
    <property type="evidence" value="ECO:0000318"/>
    <property type="project" value="GO_Central"/>
</dbReference>
<dbReference type="STRING" id="88036.D8QPA5"/>
<dbReference type="EMBL" id="GL377565">
    <property type="protein sequence ID" value="EFJ38248.1"/>
    <property type="molecule type" value="Genomic_DNA"/>
</dbReference>
<gene>
    <name evidence="3" type="ORF">SELMODRAFT_437207</name>
</gene>
<dbReference type="Gramene" id="EFJ38248">
    <property type="protein sequence ID" value="EFJ38248"/>
    <property type="gene ID" value="SELMODRAFT_437207"/>
</dbReference>
<feature type="compositionally biased region" description="Low complexity" evidence="2">
    <location>
        <begin position="336"/>
        <end position="361"/>
    </location>
</feature>
<feature type="compositionally biased region" description="Polar residues" evidence="2">
    <location>
        <begin position="405"/>
        <end position="421"/>
    </location>
</feature>
<accession>D8QPA5</accession>
<evidence type="ECO:0000256" key="1">
    <source>
        <dbReference type="ARBA" id="ARBA00010016"/>
    </source>
</evidence>
<feature type="compositionally biased region" description="Basic and acidic residues" evidence="2">
    <location>
        <begin position="93"/>
        <end position="106"/>
    </location>
</feature>
<dbReference type="PANTHER" id="PTHR31807">
    <property type="entry name" value="AUGMIN FAMILY MEMBER"/>
    <property type="match status" value="1"/>
</dbReference>
<proteinExistence type="inferred from homology"/>
<protein>
    <submittedName>
        <fullName evidence="3">Uncharacterized protein</fullName>
    </submittedName>
</protein>
<dbReference type="HOGENOM" id="CLU_245393_0_0_1"/>
<feature type="compositionally biased region" description="Basic and acidic residues" evidence="2">
    <location>
        <begin position="288"/>
        <end position="301"/>
    </location>
</feature>
<feature type="compositionally biased region" description="Low complexity" evidence="2">
    <location>
        <begin position="1"/>
        <end position="20"/>
    </location>
</feature>
<dbReference type="KEGG" id="smo:SELMODRAFT_437207"/>
<feature type="region of interest" description="Disordered" evidence="2">
    <location>
        <begin position="158"/>
        <end position="371"/>
    </location>
</feature>
<keyword evidence="4" id="KW-1185">Reference proteome</keyword>
<dbReference type="eggNOG" id="ENOG502QR63">
    <property type="taxonomic scope" value="Eukaryota"/>
</dbReference>
<feature type="region of interest" description="Disordered" evidence="2">
    <location>
        <begin position="1303"/>
        <end position="1334"/>
    </location>
</feature>
<dbReference type="Proteomes" id="UP000001514">
    <property type="component" value="Unassembled WGS sequence"/>
</dbReference>